<accession>A0A915HQJ2</accession>
<dbReference type="WBParaSite" id="nRc.2.0.1.t03730-RA">
    <property type="protein sequence ID" value="nRc.2.0.1.t03730-RA"/>
    <property type="gene ID" value="nRc.2.0.1.g03730"/>
</dbReference>
<feature type="compositionally biased region" description="Low complexity" evidence="1">
    <location>
        <begin position="13"/>
        <end position="30"/>
    </location>
</feature>
<dbReference type="Proteomes" id="UP000887565">
    <property type="component" value="Unplaced"/>
</dbReference>
<sequence>HLQKSIITDTIRPSTEAATTTTTPTTTPSSGRRPGKMVIRRLTTTRNRICSWWTMIRTLVRPKRLNADAVPGAAAGRRRPPQ</sequence>
<evidence type="ECO:0000313" key="3">
    <source>
        <dbReference type="WBParaSite" id="nRc.2.0.1.t03730-RA"/>
    </source>
</evidence>
<protein>
    <submittedName>
        <fullName evidence="3">Uncharacterized protein</fullName>
    </submittedName>
</protein>
<feature type="compositionally biased region" description="Polar residues" evidence="1">
    <location>
        <begin position="1"/>
        <end position="12"/>
    </location>
</feature>
<keyword evidence="2" id="KW-1185">Reference proteome</keyword>
<evidence type="ECO:0000313" key="2">
    <source>
        <dbReference type="Proteomes" id="UP000887565"/>
    </source>
</evidence>
<dbReference type="AlphaFoldDB" id="A0A915HQJ2"/>
<proteinExistence type="predicted"/>
<reference evidence="3" key="1">
    <citation type="submission" date="2022-11" db="UniProtKB">
        <authorList>
            <consortium name="WormBaseParasite"/>
        </authorList>
    </citation>
    <scope>IDENTIFICATION</scope>
</reference>
<organism evidence="2 3">
    <name type="scientific">Romanomermis culicivorax</name>
    <name type="common">Nematode worm</name>
    <dbReference type="NCBI Taxonomy" id="13658"/>
    <lineage>
        <taxon>Eukaryota</taxon>
        <taxon>Metazoa</taxon>
        <taxon>Ecdysozoa</taxon>
        <taxon>Nematoda</taxon>
        <taxon>Enoplea</taxon>
        <taxon>Dorylaimia</taxon>
        <taxon>Mermithida</taxon>
        <taxon>Mermithoidea</taxon>
        <taxon>Mermithidae</taxon>
        <taxon>Romanomermis</taxon>
    </lineage>
</organism>
<name>A0A915HQJ2_ROMCU</name>
<feature type="region of interest" description="Disordered" evidence="1">
    <location>
        <begin position="1"/>
        <end position="35"/>
    </location>
</feature>
<evidence type="ECO:0000256" key="1">
    <source>
        <dbReference type="SAM" id="MobiDB-lite"/>
    </source>
</evidence>